<proteinExistence type="predicted"/>
<dbReference type="Gene3D" id="2.30.110.10">
    <property type="entry name" value="Electron Transport, Fmn-binding Protein, Chain A"/>
    <property type="match status" value="1"/>
</dbReference>
<name>A0ABQ3XS00_9ACTN</name>
<gene>
    <name evidence="2" type="ORF">Aco03nite_096870</name>
</gene>
<accession>A0ABQ3XS00</accession>
<sequence length="55" mass="5837">MSQRLSNPSPARATNDHIEDGADLALTTSNAGLPADPAWWLNLQAPPHLLDPHAA</sequence>
<evidence type="ECO:0000313" key="3">
    <source>
        <dbReference type="Proteomes" id="UP000612282"/>
    </source>
</evidence>
<reference evidence="2 3" key="1">
    <citation type="submission" date="2021-01" db="EMBL/GenBank/DDBJ databases">
        <title>Whole genome shotgun sequence of Actinoplanes couchii NBRC 106145.</title>
        <authorList>
            <person name="Komaki H."/>
            <person name="Tamura T."/>
        </authorList>
    </citation>
    <scope>NUCLEOTIDE SEQUENCE [LARGE SCALE GENOMIC DNA]</scope>
    <source>
        <strain evidence="2 3">NBRC 106145</strain>
    </source>
</reference>
<keyword evidence="3" id="KW-1185">Reference proteome</keyword>
<protein>
    <submittedName>
        <fullName evidence="2">Uncharacterized protein</fullName>
    </submittedName>
</protein>
<dbReference type="Proteomes" id="UP000612282">
    <property type="component" value="Unassembled WGS sequence"/>
</dbReference>
<organism evidence="2 3">
    <name type="scientific">Actinoplanes couchii</name>
    <dbReference type="NCBI Taxonomy" id="403638"/>
    <lineage>
        <taxon>Bacteria</taxon>
        <taxon>Bacillati</taxon>
        <taxon>Actinomycetota</taxon>
        <taxon>Actinomycetes</taxon>
        <taxon>Micromonosporales</taxon>
        <taxon>Micromonosporaceae</taxon>
        <taxon>Actinoplanes</taxon>
    </lineage>
</organism>
<comment type="caution">
    <text evidence="2">The sequence shown here is derived from an EMBL/GenBank/DDBJ whole genome shotgun (WGS) entry which is preliminary data.</text>
</comment>
<feature type="region of interest" description="Disordered" evidence="1">
    <location>
        <begin position="1"/>
        <end position="22"/>
    </location>
</feature>
<evidence type="ECO:0000313" key="2">
    <source>
        <dbReference type="EMBL" id="GID61283.1"/>
    </source>
</evidence>
<dbReference type="EMBL" id="BOMG01000122">
    <property type="protein sequence ID" value="GID61283.1"/>
    <property type="molecule type" value="Genomic_DNA"/>
</dbReference>
<dbReference type="InterPro" id="IPR012349">
    <property type="entry name" value="Split_barrel_FMN-bd"/>
</dbReference>
<evidence type="ECO:0000256" key="1">
    <source>
        <dbReference type="SAM" id="MobiDB-lite"/>
    </source>
</evidence>